<accession>A0A7W3LJX2</accession>
<keyword evidence="3" id="KW-1185">Reference proteome</keyword>
<dbReference type="AlphaFoldDB" id="A0A7W3LJX2"/>
<sequence length="91" mass="9001">MKTLHKLAIVGFATAGLAMTAPAAMAGDTYHSQGTKAAGPGGATSAAVVSRAVDGKHKGKHHKDDGVFYSKKVKTAGPYGATSSGVTSAAD</sequence>
<protein>
    <submittedName>
        <fullName evidence="2">Uncharacterized protein</fullName>
    </submittedName>
</protein>
<evidence type="ECO:0000313" key="3">
    <source>
        <dbReference type="Proteomes" id="UP000572680"/>
    </source>
</evidence>
<organism evidence="2 3">
    <name type="scientific">Actinomadura namibiensis</name>
    <dbReference type="NCBI Taxonomy" id="182080"/>
    <lineage>
        <taxon>Bacteria</taxon>
        <taxon>Bacillati</taxon>
        <taxon>Actinomycetota</taxon>
        <taxon>Actinomycetes</taxon>
        <taxon>Streptosporangiales</taxon>
        <taxon>Thermomonosporaceae</taxon>
        <taxon>Actinomadura</taxon>
    </lineage>
</organism>
<proteinExistence type="predicted"/>
<feature type="chain" id="PRO_5031205666" evidence="1">
    <location>
        <begin position="27"/>
        <end position="91"/>
    </location>
</feature>
<comment type="caution">
    <text evidence="2">The sequence shown here is derived from an EMBL/GenBank/DDBJ whole genome shotgun (WGS) entry which is preliminary data.</text>
</comment>
<dbReference type="RefSeq" id="WP_182841909.1">
    <property type="nucleotide sequence ID" value="NZ_BAAALP010000013.1"/>
</dbReference>
<reference evidence="2 3" key="1">
    <citation type="submission" date="2020-08" db="EMBL/GenBank/DDBJ databases">
        <title>Genomic Encyclopedia of Type Strains, Phase IV (KMG-IV): sequencing the most valuable type-strain genomes for metagenomic binning, comparative biology and taxonomic classification.</title>
        <authorList>
            <person name="Goeker M."/>
        </authorList>
    </citation>
    <scope>NUCLEOTIDE SEQUENCE [LARGE SCALE GENOMIC DNA]</scope>
    <source>
        <strain evidence="2 3">DSM 44197</strain>
    </source>
</reference>
<dbReference type="Proteomes" id="UP000572680">
    <property type="component" value="Unassembled WGS sequence"/>
</dbReference>
<dbReference type="EMBL" id="JACJIA010000001">
    <property type="protein sequence ID" value="MBA8949490.1"/>
    <property type="molecule type" value="Genomic_DNA"/>
</dbReference>
<gene>
    <name evidence="2" type="ORF">HNR61_001088</name>
</gene>
<keyword evidence="1" id="KW-0732">Signal</keyword>
<name>A0A7W3LJX2_ACTNM</name>
<evidence type="ECO:0000313" key="2">
    <source>
        <dbReference type="EMBL" id="MBA8949490.1"/>
    </source>
</evidence>
<evidence type="ECO:0000256" key="1">
    <source>
        <dbReference type="SAM" id="SignalP"/>
    </source>
</evidence>
<feature type="signal peptide" evidence="1">
    <location>
        <begin position="1"/>
        <end position="26"/>
    </location>
</feature>